<sequence length="94" mass="10900">MFTNLARLISRPPPPPSADAPFVLEVNTRSTRARPHNPRTRRFILNCWILIALKHAAVIYACHHWPIPFHQLWINAPTFALGLLATAVYYFKRR</sequence>
<accession>A0A139SQ48</accession>
<evidence type="ECO:0000313" key="3">
    <source>
        <dbReference type="Proteomes" id="UP000071392"/>
    </source>
</evidence>
<dbReference type="AlphaFoldDB" id="A0A139SQ48"/>
<protein>
    <submittedName>
        <fullName evidence="2">Uncharacterized protein</fullName>
    </submittedName>
</protein>
<dbReference type="RefSeq" id="WP_068711155.1">
    <property type="nucleotide sequence ID" value="NZ_LSZP01000020.1"/>
</dbReference>
<dbReference type="Proteomes" id="UP000071392">
    <property type="component" value="Unassembled WGS sequence"/>
</dbReference>
<organism evidence="2 3">
    <name type="scientific">Cephaloticoccus capnophilus</name>
    <dbReference type="NCBI Taxonomy" id="1548208"/>
    <lineage>
        <taxon>Bacteria</taxon>
        <taxon>Pseudomonadati</taxon>
        <taxon>Verrucomicrobiota</taxon>
        <taxon>Opitutia</taxon>
        <taxon>Opitutales</taxon>
        <taxon>Opitutaceae</taxon>
        <taxon>Cephaloticoccus</taxon>
    </lineage>
</organism>
<proteinExistence type="predicted"/>
<keyword evidence="1" id="KW-0472">Membrane</keyword>
<comment type="caution">
    <text evidence="2">The sequence shown here is derived from an EMBL/GenBank/DDBJ whole genome shotgun (WGS) entry which is preliminary data.</text>
</comment>
<dbReference type="OrthoDB" id="196183at2"/>
<keyword evidence="3" id="KW-1185">Reference proteome</keyword>
<evidence type="ECO:0000256" key="1">
    <source>
        <dbReference type="SAM" id="Phobius"/>
    </source>
</evidence>
<keyword evidence="1" id="KW-0812">Transmembrane</keyword>
<gene>
    <name evidence="2" type="ORF">AXK12_02895</name>
</gene>
<dbReference type="EMBL" id="LSZP01000020">
    <property type="protein sequence ID" value="KXU36719.1"/>
    <property type="molecule type" value="Genomic_DNA"/>
</dbReference>
<reference evidence="2 3" key="1">
    <citation type="submission" date="2016-02" db="EMBL/GenBank/DDBJ databases">
        <authorList>
            <person name="Wen L."/>
            <person name="He K."/>
            <person name="Yang H."/>
        </authorList>
    </citation>
    <scope>NUCLEOTIDE SEQUENCE [LARGE SCALE GENOMIC DNA]</scope>
    <source>
        <strain evidence="2 3">CV41</strain>
    </source>
</reference>
<evidence type="ECO:0000313" key="2">
    <source>
        <dbReference type="EMBL" id="KXU36719.1"/>
    </source>
</evidence>
<keyword evidence="1" id="KW-1133">Transmembrane helix</keyword>
<dbReference type="STRING" id="1548208.AXK12_02895"/>
<feature type="transmembrane region" description="Helical" evidence="1">
    <location>
        <begin position="43"/>
        <end position="66"/>
    </location>
</feature>
<feature type="transmembrane region" description="Helical" evidence="1">
    <location>
        <begin position="72"/>
        <end position="91"/>
    </location>
</feature>
<name>A0A139SQ48_9BACT</name>